<comment type="caution">
    <text evidence="3">The sequence shown here is derived from an EMBL/GenBank/DDBJ whole genome shotgun (WGS) entry which is preliminary data.</text>
</comment>
<reference evidence="4" key="1">
    <citation type="journal article" date="2019" name="Int. J. Syst. Evol. Microbiol.">
        <title>The Global Catalogue of Microorganisms (GCM) 10K type strain sequencing project: providing services to taxonomists for standard genome sequencing and annotation.</title>
        <authorList>
            <consortium name="The Broad Institute Genomics Platform"/>
            <consortium name="The Broad Institute Genome Sequencing Center for Infectious Disease"/>
            <person name="Wu L."/>
            <person name="Ma J."/>
        </authorList>
    </citation>
    <scope>NUCLEOTIDE SEQUENCE [LARGE SCALE GENOMIC DNA]</scope>
    <source>
        <strain evidence="4">CGMCC 1.7693</strain>
    </source>
</reference>
<dbReference type="InterPro" id="IPR025588">
    <property type="entry name" value="YcxB-like_C"/>
</dbReference>
<keyword evidence="1" id="KW-0812">Transmembrane</keyword>
<evidence type="ECO:0000256" key="1">
    <source>
        <dbReference type="SAM" id="Phobius"/>
    </source>
</evidence>
<keyword evidence="1" id="KW-0472">Membrane</keyword>
<feature type="domain" description="YcxB-like C-terminal" evidence="2">
    <location>
        <begin position="99"/>
        <end position="160"/>
    </location>
</feature>
<dbReference type="Pfam" id="PF14317">
    <property type="entry name" value="YcxB"/>
    <property type="match status" value="1"/>
</dbReference>
<keyword evidence="4" id="KW-1185">Reference proteome</keyword>
<name>A0ABQ2NNR0_9BACI</name>
<keyword evidence="1" id="KW-1133">Transmembrane helix</keyword>
<sequence length="169" mass="20219">MIAEFKITDEDLIAQQKNAINNTKYYKRALVMTMLLVYILYFFVLIFAGFSMDTIIFSIILLLIISPIAWQVYKYIFLIRNKRVIKQRKNGMGVFTLTLSDNEFVKKSQNLTEKFRWDEINMFQEDSERYYLYLTDLIAITIKKKPDNMNEKEMLEYQAFIKNKANINK</sequence>
<gene>
    <name evidence="3" type="ORF">GCM10011346_05890</name>
</gene>
<organism evidence="3 4">
    <name type="scientific">Oceanobacillus neutriphilus</name>
    <dbReference type="NCBI Taxonomy" id="531815"/>
    <lineage>
        <taxon>Bacteria</taxon>
        <taxon>Bacillati</taxon>
        <taxon>Bacillota</taxon>
        <taxon>Bacilli</taxon>
        <taxon>Bacillales</taxon>
        <taxon>Bacillaceae</taxon>
        <taxon>Oceanobacillus</taxon>
    </lineage>
</organism>
<feature type="transmembrane region" description="Helical" evidence="1">
    <location>
        <begin position="56"/>
        <end position="79"/>
    </location>
</feature>
<evidence type="ECO:0000259" key="2">
    <source>
        <dbReference type="Pfam" id="PF14317"/>
    </source>
</evidence>
<dbReference type="EMBL" id="BMLW01000001">
    <property type="protein sequence ID" value="GGP07879.1"/>
    <property type="molecule type" value="Genomic_DNA"/>
</dbReference>
<dbReference type="Proteomes" id="UP000641206">
    <property type="component" value="Unassembled WGS sequence"/>
</dbReference>
<dbReference type="RefSeq" id="WP_188732979.1">
    <property type="nucleotide sequence ID" value="NZ_BMLW01000001.1"/>
</dbReference>
<accession>A0ABQ2NNR0</accession>
<protein>
    <recommendedName>
        <fullName evidence="2">YcxB-like C-terminal domain-containing protein</fullName>
    </recommendedName>
</protein>
<evidence type="ECO:0000313" key="3">
    <source>
        <dbReference type="EMBL" id="GGP07879.1"/>
    </source>
</evidence>
<feature type="transmembrane region" description="Helical" evidence="1">
    <location>
        <begin position="29"/>
        <end position="50"/>
    </location>
</feature>
<proteinExistence type="predicted"/>
<evidence type="ECO:0000313" key="4">
    <source>
        <dbReference type="Proteomes" id="UP000641206"/>
    </source>
</evidence>